<dbReference type="EMBL" id="JACHJO010000004">
    <property type="protein sequence ID" value="MBB6119512.1"/>
    <property type="molecule type" value="Genomic_DNA"/>
</dbReference>
<dbReference type="AlphaFoldDB" id="A0A841IN81"/>
<evidence type="ECO:0000313" key="2">
    <source>
        <dbReference type="Proteomes" id="UP000536604"/>
    </source>
</evidence>
<comment type="caution">
    <text evidence="1">The sequence shown here is derived from an EMBL/GenBank/DDBJ whole genome shotgun (WGS) entry which is preliminary data.</text>
</comment>
<accession>A0A841IN81</accession>
<keyword evidence="2" id="KW-1185">Reference proteome</keyword>
<protein>
    <submittedName>
        <fullName evidence="1">Uncharacterized protein</fullName>
    </submittedName>
</protein>
<organism evidence="1 2">
    <name type="scientific">Nocardiopsis algeriensis</name>
    <dbReference type="NCBI Taxonomy" id="1478215"/>
    <lineage>
        <taxon>Bacteria</taxon>
        <taxon>Bacillati</taxon>
        <taxon>Actinomycetota</taxon>
        <taxon>Actinomycetes</taxon>
        <taxon>Streptosporangiales</taxon>
        <taxon>Nocardiopsidaceae</taxon>
        <taxon>Nocardiopsis</taxon>
    </lineage>
</organism>
<reference evidence="1 2" key="1">
    <citation type="submission" date="2020-08" db="EMBL/GenBank/DDBJ databases">
        <title>Genomic Encyclopedia of Type Strains, Phase III (KMG-III): the genomes of soil and plant-associated and newly described type strains.</title>
        <authorList>
            <person name="Whitman W."/>
        </authorList>
    </citation>
    <scope>NUCLEOTIDE SEQUENCE [LARGE SCALE GENOMIC DNA]</scope>
    <source>
        <strain evidence="1 2">CECT 8712</strain>
    </source>
</reference>
<evidence type="ECO:0000313" key="1">
    <source>
        <dbReference type="EMBL" id="MBB6119512.1"/>
    </source>
</evidence>
<proteinExistence type="predicted"/>
<sequence>MAGIRRAEYENFCEGPVLHYPVVLRGVTIGYVWCSADLEAHAAGYVVVISALETGSRIDAAVYWEERLVSSCREGLAPVEALERWKRYSEHPEAGGIPEAARIERAPDIDALLRLANPDHEDPLIPEERGGEPQDTMSLAAGGSWDDFAPVTVGKTYRSYTDQPVRYIPVRLGEHLIGYLWASVTDDAADFQPLLPPEVVHNRAHRWWVGEFMRLQESGVSPLRALRSRIGAPEDLRGGRIDADAQERVAASLDELKEIAQR</sequence>
<gene>
    <name evidence="1" type="ORF">FHS13_001461</name>
</gene>
<name>A0A841IN81_9ACTN</name>
<dbReference type="Proteomes" id="UP000536604">
    <property type="component" value="Unassembled WGS sequence"/>
</dbReference>
<dbReference type="RefSeq" id="WP_184289534.1">
    <property type="nucleotide sequence ID" value="NZ_JACHJO010000004.1"/>
</dbReference>